<feature type="compositionally biased region" description="Polar residues" evidence="1">
    <location>
        <begin position="58"/>
        <end position="68"/>
    </location>
</feature>
<dbReference type="Proteomes" id="UP001341840">
    <property type="component" value="Unassembled WGS sequence"/>
</dbReference>
<organism evidence="2 3">
    <name type="scientific">Stylosanthes scabra</name>
    <dbReference type="NCBI Taxonomy" id="79078"/>
    <lineage>
        <taxon>Eukaryota</taxon>
        <taxon>Viridiplantae</taxon>
        <taxon>Streptophyta</taxon>
        <taxon>Embryophyta</taxon>
        <taxon>Tracheophyta</taxon>
        <taxon>Spermatophyta</taxon>
        <taxon>Magnoliopsida</taxon>
        <taxon>eudicotyledons</taxon>
        <taxon>Gunneridae</taxon>
        <taxon>Pentapetalae</taxon>
        <taxon>rosids</taxon>
        <taxon>fabids</taxon>
        <taxon>Fabales</taxon>
        <taxon>Fabaceae</taxon>
        <taxon>Papilionoideae</taxon>
        <taxon>50 kb inversion clade</taxon>
        <taxon>dalbergioids sensu lato</taxon>
        <taxon>Dalbergieae</taxon>
        <taxon>Pterocarpus clade</taxon>
        <taxon>Stylosanthes</taxon>
    </lineage>
</organism>
<comment type="caution">
    <text evidence="2">The sequence shown here is derived from an EMBL/GenBank/DDBJ whole genome shotgun (WGS) entry which is preliminary data.</text>
</comment>
<dbReference type="EMBL" id="JASCZI010002684">
    <property type="protein sequence ID" value="MED6116363.1"/>
    <property type="molecule type" value="Genomic_DNA"/>
</dbReference>
<accession>A0ABU6QWW1</accession>
<sequence length="68" mass="7191">MATSHTIKGRGHQRVSQVHFPLHNLLYSADVKSWSVLSGGPPGAPVHSSGELYPDSGEGTQEPSSPLL</sequence>
<evidence type="ECO:0000313" key="3">
    <source>
        <dbReference type="Proteomes" id="UP001341840"/>
    </source>
</evidence>
<reference evidence="2 3" key="1">
    <citation type="journal article" date="2023" name="Plants (Basel)">
        <title>Bridging the Gap: Combining Genomics and Transcriptomics Approaches to Understand Stylosanthes scabra, an Orphan Legume from the Brazilian Caatinga.</title>
        <authorList>
            <person name="Ferreira-Neto J.R.C."/>
            <person name="da Silva M.D."/>
            <person name="Binneck E."/>
            <person name="de Melo N.F."/>
            <person name="da Silva R.H."/>
            <person name="de Melo A.L.T.M."/>
            <person name="Pandolfi V."/>
            <person name="Bustamante F.O."/>
            <person name="Brasileiro-Vidal A.C."/>
            <person name="Benko-Iseppon A.M."/>
        </authorList>
    </citation>
    <scope>NUCLEOTIDE SEQUENCE [LARGE SCALE GENOMIC DNA]</scope>
    <source>
        <tissue evidence="2">Leaves</tissue>
    </source>
</reference>
<feature type="non-terminal residue" evidence="2">
    <location>
        <position position="68"/>
    </location>
</feature>
<protein>
    <submittedName>
        <fullName evidence="2">Uncharacterized protein</fullName>
    </submittedName>
</protein>
<proteinExistence type="predicted"/>
<name>A0ABU6QWW1_9FABA</name>
<gene>
    <name evidence="2" type="ORF">PIB30_099595</name>
</gene>
<keyword evidence="3" id="KW-1185">Reference proteome</keyword>
<feature type="region of interest" description="Disordered" evidence="1">
    <location>
        <begin position="37"/>
        <end position="68"/>
    </location>
</feature>
<evidence type="ECO:0000256" key="1">
    <source>
        <dbReference type="SAM" id="MobiDB-lite"/>
    </source>
</evidence>
<evidence type="ECO:0000313" key="2">
    <source>
        <dbReference type="EMBL" id="MED6116363.1"/>
    </source>
</evidence>